<gene>
    <name evidence="1" type="ORF">IAQ67_16740</name>
</gene>
<dbReference type="RefSeq" id="WP_190297418.1">
    <property type="nucleotide sequence ID" value="NZ_CP061172.1"/>
</dbReference>
<dbReference type="Pfam" id="PF13692">
    <property type="entry name" value="Glyco_trans_1_4"/>
    <property type="match status" value="1"/>
</dbReference>
<sequence length="344" mass="40172">MKQKTIVYANTIDFDQPLQQRPHHLMKYFSENGYMVYWVNYTQRTDKVRDRISDTLEVYHSWEVFLKRHPKIDIYFSSWAMRHTDLESIKADLVVYDSLDNFPENEHEEDNMINKADILLAASKPLLELRSKQHKNVHLVRNACFKELGDLDYPIPEDLIPYTKKNKPIVLFSGALTSNWCDLLLTEKVAKKYQVFVVGLPWGIKEMPKGVHYLGSKGYQELQAYYRHADVTLLPFQRCQISDFSNPLKVYESLAHGTPVVATDIPEMDDYKDVVFVSINHKEFIKNIQKAIKVSNCSEYKIKAKEMAKNNSWDDRFEIINSAIKEFFKGEKDEKGSTLNNTIL</sequence>
<dbReference type="AlphaFoldDB" id="A0A7H0Y371"/>
<organism evidence="1 2">
    <name type="scientific">Paenibacillus peoriae</name>
    <dbReference type="NCBI Taxonomy" id="59893"/>
    <lineage>
        <taxon>Bacteria</taxon>
        <taxon>Bacillati</taxon>
        <taxon>Bacillota</taxon>
        <taxon>Bacilli</taxon>
        <taxon>Bacillales</taxon>
        <taxon>Paenibacillaceae</taxon>
        <taxon>Paenibacillus</taxon>
    </lineage>
</organism>
<protein>
    <submittedName>
        <fullName evidence="1">Glycosyltransferase</fullName>
    </submittedName>
</protein>
<dbReference type="EMBL" id="CP061172">
    <property type="protein sequence ID" value="QNR65529.1"/>
    <property type="molecule type" value="Genomic_DNA"/>
</dbReference>
<proteinExistence type="predicted"/>
<dbReference type="Gene3D" id="3.40.50.2000">
    <property type="entry name" value="Glycogen Phosphorylase B"/>
    <property type="match status" value="1"/>
</dbReference>
<name>A0A7H0Y371_9BACL</name>
<evidence type="ECO:0000313" key="1">
    <source>
        <dbReference type="EMBL" id="QNR65529.1"/>
    </source>
</evidence>
<reference evidence="1 2" key="1">
    <citation type="submission" date="2020-09" db="EMBL/GenBank/DDBJ databases">
        <title>Characterization of Paenibacillus peoriae strain ZF390 with broad-spectrum antimicrobial activity as a potential biocontrol agent.</title>
        <authorList>
            <person name="Li L."/>
            <person name="Zhao Y."/>
            <person name="Li B."/>
            <person name="Xie X."/>
        </authorList>
    </citation>
    <scope>NUCLEOTIDE SEQUENCE [LARGE SCALE GENOMIC DNA]</scope>
    <source>
        <strain evidence="1 2">ZF390</strain>
    </source>
</reference>
<dbReference type="Proteomes" id="UP000516384">
    <property type="component" value="Chromosome"/>
</dbReference>
<dbReference type="SUPFAM" id="SSF53756">
    <property type="entry name" value="UDP-Glycosyltransferase/glycogen phosphorylase"/>
    <property type="match status" value="1"/>
</dbReference>
<accession>A0A7H0Y371</accession>
<keyword evidence="1" id="KW-0808">Transferase</keyword>
<dbReference type="GO" id="GO:0016740">
    <property type="term" value="F:transferase activity"/>
    <property type="evidence" value="ECO:0007669"/>
    <property type="project" value="UniProtKB-KW"/>
</dbReference>
<evidence type="ECO:0000313" key="2">
    <source>
        <dbReference type="Proteomes" id="UP000516384"/>
    </source>
</evidence>